<sequence>MSLQEQQQYWYKQHLQSLQKLKQQQKNEKAKASKLPGGDQPLTTSSPPHLHPWSLQKGTPTTTSQRAPPLPLQRSPR</sequence>
<dbReference type="EMBL" id="JAGXEW010000065">
    <property type="protein sequence ID" value="KAK1150360.1"/>
    <property type="molecule type" value="Genomic_DNA"/>
</dbReference>
<protein>
    <submittedName>
        <fullName evidence="2">Uncharacterized protein</fullName>
    </submittedName>
</protein>
<feature type="region of interest" description="Disordered" evidence="1">
    <location>
        <begin position="19"/>
        <end position="77"/>
    </location>
</feature>
<evidence type="ECO:0000313" key="2">
    <source>
        <dbReference type="EMBL" id="KAK1150360.1"/>
    </source>
</evidence>
<dbReference type="AlphaFoldDB" id="A0AAD8FNE2"/>
<accession>A0AAD8FNE2</accession>
<evidence type="ECO:0000313" key="3">
    <source>
        <dbReference type="Proteomes" id="UP001230051"/>
    </source>
</evidence>
<gene>
    <name evidence="2" type="ORF">AOXY_G34408</name>
</gene>
<reference evidence="2" key="1">
    <citation type="submission" date="2022-02" db="EMBL/GenBank/DDBJ databases">
        <title>Atlantic sturgeon de novo genome assembly.</title>
        <authorList>
            <person name="Stock M."/>
            <person name="Klopp C."/>
            <person name="Guiguen Y."/>
            <person name="Cabau C."/>
            <person name="Parinello H."/>
            <person name="Santidrian Yebra-Pimentel E."/>
            <person name="Kuhl H."/>
            <person name="Dirks R.P."/>
            <person name="Guessner J."/>
            <person name="Wuertz S."/>
            <person name="Du K."/>
            <person name="Schartl M."/>
        </authorList>
    </citation>
    <scope>NUCLEOTIDE SEQUENCE</scope>
    <source>
        <strain evidence="2">STURGEONOMICS-FGT-2020</strain>
        <tissue evidence="2">Whole blood</tissue>
    </source>
</reference>
<name>A0AAD8FNE2_ACIOX</name>
<dbReference type="Proteomes" id="UP001230051">
    <property type="component" value="Unassembled WGS sequence"/>
</dbReference>
<proteinExistence type="predicted"/>
<keyword evidence="3" id="KW-1185">Reference proteome</keyword>
<feature type="compositionally biased region" description="Polar residues" evidence="1">
    <location>
        <begin position="56"/>
        <end position="66"/>
    </location>
</feature>
<evidence type="ECO:0000256" key="1">
    <source>
        <dbReference type="SAM" id="MobiDB-lite"/>
    </source>
</evidence>
<organism evidence="2 3">
    <name type="scientific">Acipenser oxyrinchus oxyrinchus</name>
    <dbReference type="NCBI Taxonomy" id="40147"/>
    <lineage>
        <taxon>Eukaryota</taxon>
        <taxon>Metazoa</taxon>
        <taxon>Chordata</taxon>
        <taxon>Craniata</taxon>
        <taxon>Vertebrata</taxon>
        <taxon>Euteleostomi</taxon>
        <taxon>Actinopterygii</taxon>
        <taxon>Chondrostei</taxon>
        <taxon>Acipenseriformes</taxon>
        <taxon>Acipenseridae</taxon>
        <taxon>Acipenser</taxon>
    </lineage>
</organism>
<comment type="caution">
    <text evidence="2">The sequence shown here is derived from an EMBL/GenBank/DDBJ whole genome shotgun (WGS) entry which is preliminary data.</text>
</comment>